<keyword evidence="5" id="KW-0143">Chaperone</keyword>
<dbReference type="Proteomes" id="UP000015104">
    <property type="component" value="Unassembled WGS sequence"/>
</dbReference>
<dbReference type="PROSITE" id="PS00636">
    <property type="entry name" value="DNAJ_1"/>
    <property type="match status" value="1"/>
</dbReference>
<dbReference type="Pfam" id="PF01556">
    <property type="entry name" value="DnaJ_C"/>
    <property type="match status" value="1"/>
</dbReference>
<name>T1K0Z7_TETUR</name>
<dbReference type="HOGENOM" id="CLU_017633_12_6_1"/>
<dbReference type="GO" id="GO:0007017">
    <property type="term" value="P:microtubule-based process"/>
    <property type="evidence" value="ECO:0007669"/>
    <property type="project" value="UniProtKB-ARBA"/>
</dbReference>
<dbReference type="PRINTS" id="PR00625">
    <property type="entry name" value="JDOMAIN"/>
</dbReference>
<evidence type="ECO:0000256" key="1">
    <source>
        <dbReference type="ARBA" id="ARBA00004230"/>
    </source>
</evidence>
<evidence type="ECO:0000256" key="7">
    <source>
        <dbReference type="ARBA" id="ARBA00056649"/>
    </source>
</evidence>
<dbReference type="FunFam" id="2.60.260.20:FF:000002">
    <property type="entry name" value="Dnaj homolog subfamily b member"/>
    <property type="match status" value="1"/>
</dbReference>
<dbReference type="SMART" id="SM00271">
    <property type="entry name" value="DnaJ"/>
    <property type="match status" value="1"/>
</dbReference>
<dbReference type="CDD" id="cd10747">
    <property type="entry name" value="DnaJ_C"/>
    <property type="match status" value="1"/>
</dbReference>
<keyword evidence="3" id="KW-0282">Flagellum</keyword>
<evidence type="ECO:0000256" key="9">
    <source>
        <dbReference type="ARBA" id="ARBA00071910"/>
    </source>
</evidence>
<dbReference type="GO" id="GO:0005829">
    <property type="term" value="C:cytosol"/>
    <property type="evidence" value="ECO:0007669"/>
    <property type="project" value="TreeGrafter"/>
</dbReference>
<evidence type="ECO:0000256" key="2">
    <source>
        <dbReference type="ARBA" id="ARBA00022794"/>
    </source>
</evidence>
<dbReference type="InterPro" id="IPR036869">
    <property type="entry name" value="J_dom_sf"/>
</dbReference>
<evidence type="ECO:0000256" key="8">
    <source>
        <dbReference type="ARBA" id="ARBA00064985"/>
    </source>
</evidence>
<dbReference type="CDD" id="cd06257">
    <property type="entry name" value="DnaJ"/>
    <property type="match status" value="1"/>
</dbReference>
<evidence type="ECO:0000313" key="16">
    <source>
        <dbReference type="EnsemblMetazoa" id="tetur03g09660.1"/>
    </source>
</evidence>
<dbReference type="EMBL" id="CAEY01001145">
    <property type="status" value="NOT_ANNOTATED_CDS"/>
    <property type="molecule type" value="Genomic_DNA"/>
</dbReference>
<dbReference type="GO" id="GO:0036126">
    <property type="term" value="C:sperm flagellum"/>
    <property type="evidence" value="ECO:0007669"/>
    <property type="project" value="UniProtKB-ARBA"/>
</dbReference>
<evidence type="ECO:0000256" key="4">
    <source>
        <dbReference type="ARBA" id="ARBA00023069"/>
    </source>
</evidence>
<evidence type="ECO:0000313" key="17">
    <source>
        <dbReference type="Proteomes" id="UP000015104"/>
    </source>
</evidence>
<dbReference type="FunFam" id="1.10.287.110:FF:000033">
    <property type="entry name" value="dnaJ homolog subfamily B member 13"/>
    <property type="match status" value="1"/>
</dbReference>
<dbReference type="eggNOG" id="KOG0714">
    <property type="taxonomic scope" value="Eukaryota"/>
</dbReference>
<dbReference type="Gene3D" id="2.60.260.20">
    <property type="entry name" value="Urease metallochaperone UreE, N-terminal domain"/>
    <property type="match status" value="2"/>
</dbReference>
<dbReference type="GO" id="GO:0006457">
    <property type="term" value="P:protein folding"/>
    <property type="evidence" value="ECO:0007669"/>
    <property type="project" value="InterPro"/>
</dbReference>
<reference evidence="16" key="2">
    <citation type="submission" date="2015-06" db="UniProtKB">
        <authorList>
            <consortium name="EnsemblMetazoa"/>
        </authorList>
    </citation>
    <scope>IDENTIFICATION</scope>
</reference>
<dbReference type="InterPro" id="IPR018253">
    <property type="entry name" value="DnaJ_domain_CS"/>
</dbReference>
<dbReference type="SUPFAM" id="SSF49493">
    <property type="entry name" value="HSP40/DnaJ peptide-binding domain"/>
    <property type="match status" value="2"/>
</dbReference>
<dbReference type="GO" id="GO:0051087">
    <property type="term" value="F:protein-folding chaperone binding"/>
    <property type="evidence" value="ECO:0007669"/>
    <property type="project" value="TreeGrafter"/>
</dbReference>
<accession>T1K0Z7</accession>
<organism evidence="16 17">
    <name type="scientific">Tetranychus urticae</name>
    <name type="common">Two-spotted spider mite</name>
    <dbReference type="NCBI Taxonomy" id="32264"/>
    <lineage>
        <taxon>Eukaryota</taxon>
        <taxon>Metazoa</taxon>
        <taxon>Ecdysozoa</taxon>
        <taxon>Arthropoda</taxon>
        <taxon>Chelicerata</taxon>
        <taxon>Arachnida</taxon>
        <taxon>Acari</taxon>
        <taxon>Acariformes</taxon>
        <taxon>Trombidiformes</taxon>
        <taxon>Prostigmata</taxon>
        <taxon>Eleutherengona</taxon>
        <taxon>Raphignathae</taxon>
        <taxon>Tetranychoidea</taxon>
        <taxon>Tetranychidae</taxon>
        <taxon>Tetranychus</taxon>
    </lineage>
</organism>
<dbReference type="STRING" id="32264.T1K0Z7"/>
<dbReference type="AlphaFoldDB" id="T1K0Z7"/>
<dbReference type="GO" id="GO:0030030">
    <property type="term" value="P:cell projection organization"/>
    <property type="evidence" value="ECO:0007669"/>
    <property type="project" value="UniProtKB-KW"/>
</dbReference>
<comment type="function">
    <text evidence="7">Functions as part of axonemal radial spoke complexes that play an important part in the motility of sperm and cilia.</text>
</comment>
<dbReference type="InterPro" id="IPR002939">
    <property type="entry name" value="DnaJ_C"/>
</dbReference>
<evidence type="ECO:0000256" key="5">
    <source>
        <dbReference type="ARBA" id="ARBA00023186"/>
    </source>
</evidence>
<comment type="subcellular location">
    <subcellularLocation>
        <location evidence="1">Cell projection</location>
        <location evidence="1">Cilium</location>
        <location evidence="1">Flagellum</location>
    </subcellularLocation>
</comment>
<evidence type="ECO:0000256" key="13">
    <source>
        <dbReference type="ARBA" id="ARBA00081125"/>
    </source>
</evidence>
<dbReference type="Gene3D" id="1.10.287.110">
    <property type="entry name" value="DnaJ domain"/>
    <property type="match status" value="1"/>
</dbReference>
<dbReference type="InterPro" id="IPR001623">
    <property type="entry name" value="DnaJ_domain"/>
</dbReference>
<keyword evidence="6" id="KW-0966">Cell projection</keyword>
<feature type="domain" description="J" evidence="15">
    <location>
        <begin position="8"/>
        <end position="72"/>
    </location>
</feature>
<sequence length="429" mass="47997">MTPKAGKDYYKILGLSKNASEEEIKKAYKKLALKYHPDKNKSPGAEEKFKEIAEAYDVLSDKEKRQVYDMCGEEGLKGCSGSSGHPGHGGGTSFTYTYHGDPRATFAQFFGSENPFEAFFGLKNVTNLMVWFEAKLKFESNDLFTKNVNYILDCQNNQLTLPPILKSKLKCYHLLIILLPFYSNSNFGGLGPQAQFFDLDDDLMETDGFGPFLGPRSNTNGAGTGSNPFRSHSFTPGSTNVNRTKSGLKQDPPIEHDLYVTLEEILKGCVKRMKITKKILNPDGKSSRKEDKVLTINVKPGWKAGTKITFQREGDQNPNRIPADIVFIIRDKPDSQFKREGVDVKYIAKITLREALCGCMVKAPTITGGRVHLKLTDIVKPNTIKKIPNQGLPHPKDTDKRGDLVIVFDIQFPDSLTEDTKQILWDCLP</sequence>
<reference evidence="17" key="1">
    <citation type="submission" date="2011-08" db="EMBL/GenBank/DDBJ databases">
        <authorList>
            <person name="Rombauts S."/>
        </authorList>
    </citation>
    <scope>NUCLEOTIDE SEQUENCE</scope>
    <source>
        <strain evidence="17">London</strain>
    </source>
</reference>
<comment type="subunit">
    <text evidence="8">Homodimer. Component of the axonemal radial spoke complex 1 (RS1), at least composed of spoke head proteins RSPH1, RSPH3, RSPH9 and the cilia-specific component RSPH4A or sperm-specific component RSPH6A, spoke stalk proteins RSPH14, DNAJB13, DYDC1, ROPN1L and NME5, and the anchor protein IQUB. Interacts with SUN5. Interacts with IQUB.</text>
</comment>
<protein>
    <recommendedName>
        <fullName evidence="9">DnaJ homolog subfamily B member 13</fullName>
    </recommendedName>
    <alternativeName>
        <fullName evidence="12">Testis and spermatogenesis cell-related protein 6</fullName>
    </alternativeName>
    <alternativeName>
        <fullName evidence="13">Testis spermatocyte apoptosis-related gene 6 protein</fullName>
    </alternativeName>
    <alternativeName>
        <fullName evidence="10">Testis spermatogenesis apoptosis-related gene 3 protein</fullName>
    </alternativeName>
    <alternativeName>
        <fullName evidence="11">Testis spermatogenesis apoptosis-related gene 6 protein</fullName>
    </alternativeName>
</protein>
<dbReference type="EnsemblMetazoa" id="tetur03g09660.1">
    <property type="protein sequence ID" value="tetur03g09660.1"/>
    <property type="gene ID" value="tetur03g09660"/>
</dbReference>
<feature type="compositionally biased region" description="Polar residues" evidence="14">
    <location>
        <begin position="216"/>
        <end position="247"/>
    </location>
</feature>
<dbReference type="SUPFAM" id="SSF46565">
    <property type="entry name" value="Chaperone J-domain"/>
    <property type="match status" value="1"/>
</dbReference>
<evidence type="ECO:0000256" key="14">
    <source>
        <dbReference type="SAM" id="MobiDB-lite"/>
    </source>
</evidence>
<dbReference type="FunFam" id="2.60.260.20:FF:000006">
    <property type="entry name" value="DnaJ subfamily B member 13"/>
    <property type="match status" value="1"/>
</dbReference>
<evidence type="ECO:0000259" key="15">
    <source>
        <dbReference type="PROSITE" id="PS50076"/>
    </source>
</evidence>
<evidence type="ECO:0000256" key="3">
    <source>
        <dbReference type="ARBA" id="ARBA00022846"/>
    </source>
</evidence>
<dbReference type="InterPro" id="IPR051339">
    <property type="entry name" value="DnaJ_subfamily_B"/>
</dbReference>
<feature type="region of interest" description="Disordered" evidence="14">
    <location>
        <begin position="215"/>
        <end position="248"/>
    </location>
</feature>
<proteinExistence type="predicted"/>
<keyword evidence="17" id="KW-1185">Reference proteome</keyword>
<evidence type="ECO:0000256" key="6">
    <source>
        <dbReference type="ARBA" id="ARBA00023273"/>
    </source>
</evidence>
<keyword evidence="2" id="KW-0970">Cilium biogenesis/degradation</keyword>
<keyword evidence="4" id="KW-0969">Cilium</keyword>
<evidence type="ECO:0000256" key="11">
    <source>
        <dbReference type="ARBA" id="ARBA00078669"/>
    </source>
</evidence>
<evidence type="ECO:0000256" key="10">
    <source>
        <dbReference type="ARBA" id="ARBA00075378"/>
    </source>
</evidence>
<dbReference type="PROSITE" id="PS50076">
    <property type="entry name" value="DNAJ_2"/>
    <property type="match status" value="1"/>
</dbReference>
<dbReference type="GO" id="GO:0051082">
    <property type="term" value="F:unfolded protein binding"/>
    <property type="evidence" value="ECO:0007669"/>
    <property type="project" value="InterPro"/>
</dbReference>
<dbReference type="Pfam" id="PF00226">
    <property type="entry name" value="DnaJ"/>
    <property type="match status" value="1"/>
</dbReference>
<dbReference type="PANTHER" id="PTHR24078:SF553">
    <property type="entry name" value="DNAJ HOMOLOG SUBFAMILY B MEMBER 5"/>
    <property type="match status" value="1"/>
</dbReference>
<dbReference type="PANTHER" id="PTHR24078">
    <property type="entry name" value="DNAJ HOMOLOG SUBFAMILY C MEMBER"/>
    <property type="match status" value="1"/>
</dbReference>
<dbReference type="InterPro" id="IPR008971">
    <property type="entry name" value="HSP40/DnaJ_pept-bd"/>
</dbReference>
<evidence type="ECO:0000256" key="12">
    <source>
        <dbReference type="ARBA" id="ARBA00080190"/>
    </source>
</evidence>